<evidence type="ECO:0000256" key="10">
    <source>
        <dbReference type="ARBA" id="ARBA00038437"/>
    </source>
</evidence>
<dbReference type="SMART" id="SM00487">
    <property type="entry name" value="DEXDc"/>
    <property type="match status" value="1"/>
</dbReference>
<keyword evidence="5" id="KW-0547">Nucleotide-binding</keyword>
<name>A0A8J3I9H0_9CHLR</name>
<dbReference type="InterPro" id="IPR011545">
    <property type="entry name" value="DEAD/DEAH_box_helicase_dom"/>
</dbReference>
<dbReference type="AlphaFoldDB" id="A0A8J3I9H0"/>
<dbReference type="GO" id="GO:0003676">
    <property type="term" value="F:nucleic acid binding"/>
    <property type="evidence" value="ECO:0007669"/>
    <property type="project" value="InterPro"/>
</dbReference>
<dbReference type="InterPro" id="IPR001650">
    <property type="entry name" value="Helicase_C-like"/>
</dbReference>
<evidence type="ECO:0000259" key="12">
    <source>
        <dbReference type="PROSITE" id="PS51194"/>
    </source>
</evidence>
<evidence type="ECO:0000256" key="1">
    <source>
        <dbReference type="ARBA" id="ARBA00006847"/>
    </source>
</evidence>
<evidence type="ECO:0000256" key="4">
    <source>
        <dbReference type="ARBA" id="ARBA00022723"/>
    </source>
</evidence>
<accession>A0A8J3I9H0</accession>
<dbReference type="InterPro" id="IPR006483">
    <property type="entry name" value="CRISPR-assoc_Cas3_HD"/>
</dbReference>
<dbReference type="PANTHER" id="PTHR47959:SF16">
    <property type="entry name" value="CRISPR-ASSOCIATED NUCLEASE_HELICASE CAS3-RELATED"/>
    <property type="match status" value="1"/>
</dbReference>
<dbReference type="PROSITE" id="PS51192">
    <property type="entry name" value="HELICASE_ATP_BIND_1"/>
    <property type="match status" value="1"/>
</dbReference>
<dbReference type="InterPro" id="IPR054712">
    <property type="entry name" value="Cas3-like_dom"/>
</dbReference>
<dbReference type="GO" id="GO:0051607">
    <property type="term" value="P:defense response to virus"/>
    <property type="evidence" value="ECO:0007669"/>
    <property type="project" value="UniProtKB-KW"/>
</dbReference>
<dbReference type="InterPro" id="IPR006474">
    <property type="entry name" value="Helicase_Cas3_CRISPR-ass_core"/>
</dbReference>
<keyword evidence="3" id="KW-0540">Nuclease</keyword>
<dbReference type="InterPro" id="IPR014001">
    <property type="entry name" value="Helicase_ATP-bd"/>
</dbReference>
<gene>
    <name evidence="13" type="ORF">KSX_78360</name>
</gene>
<dbReference type="GO" id="GO:0046872">
    <property type="term" value="F:metal ion binding"/>
    <property type="evidence" value="ECO:0007669"/>
    <property type="project" value="UniProtKB-KW"/>
</dbReference>
<comment type="caution">
    <text evidence="13">The sequence shown here is derived from an EMBL/GenBank/DDBJ whole genome shotgun (WGS) entry which is preliminary data.</text>
</comment>
<dbReference type="GO" id="GO:0003724">
    <property type="term" value="F:RNA helicase activity"/>
    <property type="evidence" value="ECO:0007669"/>
    <property type="project" value="TreeGrafter"/>
</dbReference>
<dbReference type="Gene3D" id="1.10.3210.30">
    <property type="match status" value="1"/>
</dbReference>
<dbReference type="InterPro" id="IPR027417">
    <property type="entry name" value="P-loop_NTPase"/>
</dbReference>
<dbReference type="EMBL" id="BNJF01000006">
    <property type="protein sequence ID" value="GHO49673.1"/>
    <property type="molecule type" value="Genomic_DNA"/>
</dbReference>
<dbReference type="RefSeq" id="WP_220198785.1">
    <property type="nucleotide sequence ID" value="NZ_BNJF01000006.1"/>
</dbReference>
<evidence type="ECO:0000256" key="3">
    <source>
        <dbReference type="ARBA" id="ARBA00022722"/>
    </source>
</evidence>
<dbReference type="Pfam" id="PF18019">
    <property type="entry name" value="Cas3_HD"/>
    <property type="match status" value="1"/>
</dbReference>
<dbReference type="Pfam" id="PF22590">
    <property type="entry name" value="Cas3-like_C_2"/>
    <property type="match status" value="1"/>
</dbReference>
<dbReference type="SMART" id="SM00490">
    <property type="entry name" value="HELICc"/>
    <property type="match status" value="1"/>
</dbReference>
<keyword evidence="6" id="KW-0378">Hydrolase</keyword>
<dbReference type="GO" id="GO:0005524">
    <property type="term" value="F:ATP binding"/>
    <property type="evidence" value="ECO:0007669"/>
    <property type="project" value="UniProtKB-KW"/>
</dbReference>
<keyword evidence="9" id="KW-0051">Antiviral defense</keyword>
<evidence type="ECO:0000313" key="13">
    <source>
        <dbReference type="EMBL" id="GHO49673.1"/>
    </source>
</evidence>
<evidence type="ECO:0000256" key="5">
    <source>
        <dbReference type="ARBA" id="ARBA00022741"/>
    </source>
</evidence>
<dbReference type="GO" id="GO:0005829">
    <property type="term" value="C:cytosol"/>
    <property type="evidence" value="ECO:0007669"/>
    <property type="project" value="TreeGrafter"/>
</dbReference>
<feature type="domain" description="Helicase ATP-binding" evidence="11">
    <location>
        <begin position="12"/>
        <end position="213"/>
    </location>
</feature>
<dbReference type="InterPro" id="IPR050079">
    <property type="entry name" value="DEAD_box_RNA_helicase"/>
</dbReference>
<dbReference type="GO" id="GO:0016787">
    <property type="term" value="F:hydrolase activity"/>
    <property type="evidence" value="ECO:0007669"/>
    <property type="project" value="UniProtKB-KW"/>
</dbReference>
<dbReference type="GO" id="GO:0004518">
    <property type="term" value="F:nuclease activity"/>
    <property type="evidence" value="ECO:0007669"/>
    <property type="project" value="UniProtKB-KW"/>
</dbReference>
<dbReference type="InterPro" id="IPR038257">
    <property type="entry name" value="CRISPR-assoc_Cas3_HD_sf"/>
</dbReference>
<comment type="similarity">
    <text evidence="1">In the N-terminal section; belongs to the CRISPR-associated nuclease Cas3-HD family.</text>
</comment>
<dbReference type="PROSITE" id="PS51194">
    <property type="entry name" value="HELICASE_CTER"/>
    <property type="match status" value="1"/>
</dbReference>
<keyword evidence="8" id="KW-0067">ATP-binding</keyword>
<evidence type="ECO:0000259" key="11">
    <source>
        <dbReference type="PROSITE" id="PS51192"/>
    </source>
</evidence>
<dbReference type="PANTHER" id="PTHR47959">
    <property type="entry name" value="ATP-DEPENDENT RNA HELICASE RHLE-RELATED"/>
    <property type="match status" value="1"/>
</dbReference>
<evidence type="ECO:0000256" key="8">
    <source>
        <dbReference type="ARBA" id="ARBA00022840"/>
    </source>
</evidence>
<comment type="similarity">
    <text evidence="2">In the central section; belongs to the CRISPR-associated helicase Cas3 family.</text>
</comment>
<feature type="domain" description="Helicase C-terminal" evidence="12">
    <location>
        <begin position="241"/>
        <end position="407"/>
    </location>
</feature>
<dbReference type="Pfam" id="PF00270">
    <property type="entry name" value="DEAD"/>
    <property type="match status" value="1"/>
</dbReference>
<organism evidence="13 14">
    <name type="scientific">Ktedonospora formicarum</name>
    <dbReference type="NCBI Taxonomy" id="2778364"/>
    <lineage>
        <taxon>Bacteria</taxon>
        <taxon>Bacillati</taxon>
        <taxon>Chloroflexota</taxon>
        <taxon>Ktedonobacteria</taxon>
        <taxon>Ktedonobacterales</taxon>
        <taxon>Ktedonobacteraceae</taxon>
        <taxon>Ktedonospora</taxon>
    </lineage>
</organism>
<dbReference type="SUPFAM" id="SSF52540">
    <property type="entry name" value="P-loop containing nucleoside triphosphate hydrolases"/>
    <property type="match status" value="1"/>
</dbReference>
<evidence type="ECO:0000256" key="6">
    <source>
        <dbReference type="ARBA" id="ARBA00022801"/>
    </source>
</evidence>
<evidence type="ECO:0000256" key="2">
    <source>
        <dbReference type="ARBA" id="ARBA00009046"/>
    </source>
</evidence>
<dbReference type="NCBIfam" id="TIGR01587">
    <property type="entry name" value="cas3_core"/>
    <property type="match status" value="1"/>
</dbReference>
<keyword evidence="4" id="KW-0479">Metal-binding</keyword>
<comment type="similarity">
    <text evidence="10">Belongs to the DEAD box helicase family.</text>
</comment>
<evidence type="ECO:0000256" key="7">
    <source>
        <dbReference type="ARBA" id="ARBA00022806"/>
    </source>
</evidence>
<proteinExistence type="inferred from homology"/>
<evidence type="ECO:0000313" key="14">
    <source>
        <dbReference type="Proteomes" id="UP000612362"/>
    </source>
</evidence>
<reference evidence="13" key="1">
    <citation type="submission" date="2020-10" db="EMBL/GenBank/DDBJ databases">
        <title>Taxonomic study of unclassified bacteria belonging to the class Ktedonobacteria.</title>
        <authorList>
            <person name="Yabe S."/>
            <person name="Wang C.M."/>
            <person name="Zheng Y."/>
            <person name="Sakai Y."/>
            <person name="Cavaletti L."/>
            <person name="Monciardini P."/>
            <person name="Donadio S."/>
        </authorList>
    </citation>
    <scope>NUCLEOTIDE SEQUENCE</scope>
    <source>
        <strain evidence="13">SOSP1-1</strain>
    </source>
</reference>
<dbReference type="Proteomes" id="UP000612362">
    <property type="component" value="Unassembled WGS sequence"/>
</dbReference>
<sequence length="864" mass="98134">MHTPYPYQEELLRAIAAGRNVILVVPTGGGKTFAASLPFLQNLAFKEGLLPAKAIYAVPTRSLATQYHALCQKWLQELNPDLFDDFQERYGYFGHDLFSIQTGETPGDPQFESVLTACTIDQFLASALGVPYSLDTRRANINVGAMCSSYLILDEPHLYPVAEGGRSYKGGLTTCLEFLRQVKDITRFVFMSATLPQALVEQLAQILDADVITVDDEELAQLNKRRERRFERCTTSMSATSILQQHQSCSLVVCNTVQRAQEIYLKLDEAIQQAGLDIDLRLLHSRFTDDDRKRQGEDLSRLLGKEQWLEGAYQGGKGVIVVATQVVEVGLDISVEVMHTEIAPANSLIQRAGRCARFEQQHGRVLVYRSPLDEDEQSVSSLPYEVALCEHTWQALERFTGQPLGFREEQALINEVHTASDLQLLQQYEAHRGELQEAITTSLRTHERGNVMDLIRDVLQVQLLIHNAPDDEITTEPWRWQSFAFRPGQLMGKHWERLQQRCSELGLNWICKQAILAPSEGKQQEQDEDSHIAITYTWDHVNNPHQIPNTLMLAMPNQLVTYDQRLGLVFLDGRLPLSPEWELRLLEQNYQSVLRERKRSSGQGEPTRLQCYEQHIGGLADAYYQVIYAELAYTMQRLETRLGLEAGTIDHAIQLAIATHDLGKLADTWQTWARAWQRLLREKNSWAKDYQEPADDVFFAKTDYDWRSQEQRKWQKEVPGKRPNHSCESVMIGRSMLAQSLGIFQADHPNLPILRAVCTAIAHHHTPKAHEYGQTRVQPGAFSAVEKAIQAVNRDDSWSVDLSKLCLTLEAGDLDPITVSKEICTRPDVASSEDKRCETWLSFVIVRALRLADQRADRYVSSKV</sequence>
<dbReference type="Gene3D" id="3.40.50.300">
    <property type="entry name" value="P-loop containing nucleotide triphosphate hydrolases"/>
    <property type="match status" value="2"/>
</dbReference>
<keyword evidence="14" id="KW-1185">Reference proteome</keyword>
<keyword evidence="7" id="KW-0347">Helicase</keyword>
<evidence type="ECO:0000256" key="9">
    <source>
        <dbReference type="ARBA" id="ARBA00023118"/>
    </source>
</evidence>
<protein>
    <submittedName>
        <fullName evidence="13">CRISPR-associated helicase/endonuclease Cas3</fullName>
    </submittedName>
</protein>